<comment type="caution">
    <text evidence="5">The sequence shown here is derived from an EMBL/GenBank/DDBJ whole genome shotgun (WGS) entry which is preliminary data.</text>
</comment>
<keyword evidence="6" id="KW-1185">Reference proteome</keyword>
<reference evidence="5 6" key="1">
    <citation type="journal article" date="2015" name="Genome Biol. Evol.">
        <title>Comparative Genomics of a Bacterivorous Green Alga Reveals Evolutionary Causalities and Consequences of Phago-Mixotrophic Mode of Nutrition.</title>
        <authorList>
            <person name="Burns J.A."/>
            <person name="Paasch A."/>
            <person name="Narechania A."/>
            <person name="Kim E."/>
        </authorList>
    </citation>
    <scope>NUCLEOTIDE SEQUENCE [LARGE SCALE GENOMIC DNA]</scope>
    <source>
        <strain evidence="5 6">PLY_AMNH</strain>
    </source>
</reference>
<dbReference type="GO" id="GO:0019148">
    <property type="term" value="F:D-cysteine desulfhydrase activity"/>
    <property type="evidence" value="ECO:0007669"/>
    <property type="project" value="TreeGrafter"/>
</dbReference>
<organism evidence="5 6">
    <name type="scientific">Cymbomonas tetramitiformis</name>
    <dbReference type="NCBI Taxonomy" id="36881"/>
    <lineage>
        <taxon>Eukaryota</taxon>
        <taxon>Viridiplantae</taxon>
        <taxon>Chlorophyta</taxon>
        <taxon>Pyramimonadophyceae</taxon>
        <taxon>Pyramimonadales</taxon>
        <taxon>Pyramimonadaceae</taxon>
        <taxon>Cymbomonas</taxon>
    </lineage>
</organism>
<gene>
    <name evidence="5" type="ORF">CYMTET_23093</name>
</gene>
<protein>
    <recommendedName>
        <fullName evidence="4">Tryptophan synthase beta chain-like PALP domain-containing protein</fullName>
    </recommendedName>
</protein>
<evidence type="ECO:0000313" key="6">
    <source>
        <dbReference type="Proteomes" id="UP001190700"/>
    </source>
</evidence>
<dbReference type="PANTHER" id="PTHR43780:SF7">
    <property type="entry name" value="D-CYSTEINE DESULFHYDRASE 2, MITOCHONDRIAL"/>
    <property type="match status" value="1"/>
</dbReference>
<evidence type="ECO:0000313" key="5">
    <source>
        <dbReference type="EMBL" id="KAK3268402.1"/>
    </source>
</evidence>
<dbReference type="Gene3D" id="3.40.50.1100">
    <property type="match status" value="2"/>
</dbReference>
<proteinExistence type="inferred from homology"/>
<comment type="cofactor">
    <cofactor evidence="1">
        <name>pyridoxal 5'-phosphate</name>
        <dbReference type="ChEBI" id="CHEBI:597326"/>
    </cofactor>
</comment>
<feature type="domain" description="Tryptophan synthase beta chain-like PALP" evidence="4">
    <location>
        <begin position="50"/>
        <end position="278"/>
    </location>
</feature>
<dbReference type="InterPro" id="IPR001926">
    <property type="entry name" value="TrpB-like_PALP"/>
</dbReference>
<evidence type="ECO:0000256" key="3">
    <source>
        <dbReference type="ARBA" id="ARBA00022898"/>
    </source>
</evidence>
<evidence type="ECO:0000256" key="1">
    <source>
        <dbReference type="ARBA" id="ARBA00001933"/>
    </source>
</evidence>
<sequence length="473" mass="51863">MVLSALYHSIRPLPPTQKQLEEEDIDACTLYRYLPSLRGKIAWREIGRFPTPVHRCAVRLESADTAPRSVTFWVKREDLCSDVYGGNKVRTLQHQLASCEAHAETNPGAKFIVVGSGGSNQILATTVHGLRTFGLRPQAIWLQEDAPDMDNTLNMLSTLSFPTAYIPWSQPVAMLRALLGALFGAGSIDKVVNLGGNSVNGVLGQMAGALELAEQVTAGELPDVDALYLPVGSSCTLTGLILGVVLARRDPALRAFRRPAFKIVAVPIHHAAAMAQRYFKIFQRPLSRYVALAPWYGIAAAAKFVRETGGVDLEADALAFLREHVEFVTDAETVGKYGAHSARSKQAAQRYDMHGRMYGANADGTGETMPPIWLCGHFTAKPFSVLLARLEAELEAAGKEASNVIFWQTKSAVQPRGPKDEWERFEELTTNSSRVRRWMENGEAQSTLRPGQVSADSGHKGYRHLMKRVAVPS</sequence>
<dbReference type="PANTHER" id="PTHR43780">
    <property type="entry name" value="1-AMINOCYCLOPROPANE-1-CARBOXYLATE DEAMINASE-RELATED"/>
    <property type="match status" value="1"/>
</dbReference>
<comment type="similarity">
    <text evidence="2">Belongs to the ACC deaminase/D-cysteine desulfhydrase family.</text>
</comment>
<dbReference type="AlphaFoldDB" id="A0AAE0FYL7"/>
<dbReference type="InterPro" id="IPR036052">
    <property type="entry name" value="TrpB-like_PALP_sf"/>
</dbReference>
<dbReference type="SUPFAM" id="SSF53686">
    <property type="entry name" value="Tryptophan synthase beta subunit-like PLP-dependent enzymes"/>
    <property type="match status" value="1"/>
</dbReference>
<accession>A0AAE0FYL7</accession>
<dbReference type="Pfam" id="PF00291">
    <property type="entry name" value="PALP"/>
    <property type="match status" value="1"/>
</dbReference>
<keyword evidence="3" id="KW-0663">Pyridoxal phosphate</keyword>
<name>A0AAE0FYL7_9CHLO</name>
<dbReference type="EMBL" id="LGRX02011847">
    <property type="protein sequence ID" value="KAK3268402.1"/>
    <property type="molecule type" value="Genomic_DNA"/>
</dbReference>
<evidence type="ECO:0000259" key="4">
    <source>
        <dbReference type="Pfam" id="PF00291"/>
    </source>
</evidence>
<dbReference type="Proteomes" id="UP001190700">
    <property type="component" value="Unassembled WGS sequence"/>
</dbReference>
<evidence type="ECO:0000256" key="2">
    <source>
        <dbReference type="ARBA" id="ARBA00008639"/>
    </source>
</evidence>
<dbReference type="InterPro" id="IPR027278">
    <property type="entry name" value="ACCD_DCysDesulf"/>
</dbReference>